<accession>A0AAE3ADS3</accession>
<sequence length="72" mass="8221">MMLYPAMNKLTQYIPNRYMMVNVVARRARQIAIEAQRHDEPLDEKPVTLAINEVAEGRFDAKSIDTAISDEA</sequence>
<name>A0AAE3ADS3_9FIRM</name>
<dbReference type="SUPFAM" id="SSF63562">
    <property type="entry name" value="RPB6/omega subunit-like"/>
    <property type="match status" value="1"/>
</dbReference>
<dbReference type="GO" id="GO:0000428">
    <property type="term" value="C:DNA-directed RNA polymerase complex"/>
    <property type="evidence" value="ECO:0007669"/>
    <property type="project" value="UniProtKB-KW"/>
</dbReference>
<comment type="caution">
    <text evidence="11">The sequence shown here is derived from an EMBL/GenBank/DDBJ whole genome shotgun (WGS) entry which is preliminary data.</text>
</comment>
<dbReference type="InterPro" id="IPR006110">
    <property type="entry name" value="Pol_omega/Rpo6/RPB6"/>
</dbReference>
<keyword evidence="4 10" id="KW-0240">DNA-directed RNA polymerase</keyword>
<protein>
    <recommendedName>
        <fullName evidence="3 10">DNA-directed RNA polymerase subunit omega</fullName>
        <shortName evidence="10">RNAP omega subunit</shortName>
        <ecNumber evidence="2 10">2.7.7.6</ecNumber>
    </recommendedName>
    <alternativeName>
        <fullName evidence="10">RNA polymerase omega subunit</fullName>
    </alternativeName>
    <alternativeName>
        <fullName evidence="8 10">Transcriptase subunit omega</fullName>
    </alternativeName>
</protein>
<evidence type="ECO:0000256" key="7">
    <source>
        <dbReference type="ARBA" id="ARBA00023163"/>
    </source>
</evidence>
<organism evidence="11 12">
    <name type="scientific">Brotocaccenecus cirricatena</name>
    <dbReference type="NCBI Taxonomy" id="3064195"/>
    <lineage>
        <taxon>Bacteria</taxon>
        <taxon>Bacillati</taxon>
        <taxon>Bacillota</taxon>
        <taxon>Clostridia</taxon>
        <taxon>Eubacteriales</taxon>
        <taxon>Oscillospiraceae</taxon>
        <taxon>Brotocaccenecus</taxon>
    </lineage>
</organism>
<dbReference type="Proteomes" id="UP001199319">
    <property type="component" value="Unassembled WGS sequence"/>
</dbReference>
<evidence type="ECO:0000313" key="11">
    <source>
        <dbReference type="EMBL" id="MCC2128937.1"/>
    </source>
</evidence>
<keyword evidence="12" id="KW-1185">Reference proteome</keyword>
<keyword evidence="6 10" id="KW-0548">Nucleotidyltransferase</keyword>
<gene>
    <name evidence="10 11" type="primary">rpoZ</name>
    <name evidence="11" type="ORF">LKD37_05295</name>
</gene>
<comment type="function">
    <text evidence="10">Promotes RNA polymerase assembly. Latches the N- and C-terminal regions of the beta' subunit thereby facilitating its interaction with the beta and alpha subunits.</text>
</comment>
<evidence type="ECO:0000256" key="3">
    <source>
        <dbReference type="ARBA" id="ARBA00013725"/>
    </source>
</evidence>
<evidence type="ECO:0000256" key="1">
    <source>
        <dbReference type="ARBA" id="ARBA00006711"/>
    </source>
</evidence>
<proteinExistence type="inferred from homology"/>
<evidence type="ECO:0000256" key="2">
    <source>
        <dbReference type="ARBA" id="ARBA00012418"/>
    </source>
</evidence>
<evidence type="ECO:0000256" key="6">
    <source>
        <dbReference type="ARBA" id="ARBA00022695"/>
    </source>
</evidence>
<evidence type="ECO:0000256" key="9">
    <source>
        <dbReference type="ARBA" id="ARBA00048552"/>
    </source>
</evidence>
<dbReference type="GO" id="GO:0003899">
    <property type="term" value="F:DNA-directed RNA polymerase activity"/>
    <property type="evidence" value="ECO:0007669"/>
    <property type="project" value="UniProtKB-UniRule"/>
</dbReference>
<dbReference type="AlphaFoldDB" id="A0AAE3ADS3"/>
<dbReference type="InterPro" id="IPR036161">
    <property type="entry name" value="RPB6/omega-like_sf"/>
</dbReference>
<evidence type="ECO:0000256" key="10">
    <source>
        <dbReference type="HAMAP-Rule" id="MF_00366"/>
    </source>
</evidence>
<evidence type="ECO:0000256" key="4">
    <source>
        <dbReference type="ARBA" id="ARBA00022478"/>
    </source>
</evidence>
<evidence type="ECO:0000256" key="5">
    <source>
        <dbReference type="ARBA" id="ARBA00022679"/>
    </source>
</evidence>
<evidence type="ECO:0000313" key="12">
    <source>
        <dbReference type="Proteomes" id="UP001199319"/>
    </source>
</evidence>
<keyword evidence="5 10" id="KW-0808">Transferase</keyword>
<dbReference type="NCBIfam" id="TIGR00690">
    <property type="entry name" value="rpoZ"/>
    <property type="match status" value="1"/>
</dbReference>
<dbReference type="HAMAP" id="MF_00366">
    <property type="entry name" value="RNApol_bact_RpoZ"/>
    <property type="match status" value="1"/>
</dbReference>
<reference evidence="11" key="1">
    <citation type="submission" date="2021-10" db="EMBL/GenBank/DDBJ databases">
        <title>Anaerobic single-cell dispensing facilitates the cultivation of human gut bacteria.</title>
        <authorList>
            <person name="Afrizal A."/>
        </authorList>
    </citation>
    <scope>NUCLEOTIDE SEQUENCE</scope>
    <source>
        <strain evidence="11">CLA-AA-H272</strain>
    </source>
</reference>
<dbReference type="EC" id="2.7.7.6" evidence="2 10"/>
<dbReference type="InterPro" id="IPR003716">
    <property type="entry name" value="DNA-dir_RNA_pol_omega"/>
</dbReference>
<dbReference type="SMART" id="SM01409">
    <property type="entry name" value="RNA_pol_Rpb6"/>
    <property type="match status" value="1"/>
</dbReference>
<dbReference type="GO" id="GO:0003677">
    <property type="term" value="F:DNA binding"/>
    <property type="evidence" value="ECO:0007669"/>
    <property type="project" value="UniProtKB-UniRule"/>
</dbReference>
<dbReference type="RefSeq" id="WP_302928239.1">
    <property type="nucleotide sequence ID" value="NZ_JAJEPW010000010.1"/>
</dbReference>
<dbReference type="Gene3D" id="3.90.940.10">
    <property type="match status" value="1"/>
</dbReference>
<comment type="similarity">
    <text evidence="1 10">Belongs to the RNA polymerase subunit omega family.</text>
</comment>
<dbReference type="GO" id="GO:0006351">
    <property type="term" value="P:DNA-templated transcription"/>
    <property type="evidence" value="ECO:0007669"/>
    <property type="project" value="UniProtKB-UniRule"/>
</dbReference>
<dbReference type="EMBL" id="JAJEPW010000010">
    <property type="protein sequence ID" value="MCC2128937.1"/>
    <property type="molecule type" value="Genomic_DNA"/>
</dbReference>
<evidence type="ECO:0000256" key="8">
    <source>
        <dbReference type="ARBA" id="ARBA00029924"/>
    </source>
</evidence>
<comment type="catalytic activity">
    <reaction evidence="9 10">
        <text>RNA(n) + a ribonucleoside 5'-triphosphate = RNA(n+1) + diphosphate</text>
        <dbReference type="Rhea" id="RHEA:21248"/>
        <dbReference type="Rhea" id="RHEA-COMP:14527"/>
        <dbReference type="Rhea" id="RHEA-COMP:17342"/>
        <dbReference type="ChEBI" id="CHEBI:33019"/>
        <dbReference type="ChEBI" id="CHEBI:61557"/>
        <dbReference type="ChEBI" id="CHEBI:140395"/>
        <dbReference type="EC" id="2.7.7.6"/>
    </reaction>
</comment>
<dbReference type="Pfam" id="PF01192">
    <property type="entry name" value="RNA_pol_Rpb6"/>
    <property type="match status" value="1"/>
</dbReference>
<comment type="subunit">
    <text evidence="10">The RNAP catalytic core consists of 2 alpha, 1 beta, 1 beta' and 1 omega subunit. When a sigma factor is associated with the core the holoenzyme is formed, which can initiate transcription.</text>
</comment>
<keyword evidence="7 10" id="KW-0804">Transcription</keyword>